<dbReference type="SUPFAM" id="SSF56112">
    <property type="entry name" value="Protein kinase-like (PK-like)"/>
    <property type="match status" value="1"/>
</dbReference>
<dbReference type="PANTHER" id="PTHR22603">
    <property type="entry name" value="CHOLINE/ETHANOALAMINE KINASE"/>
    <property type="match status" value="1"/>
</dbReference>
<evidence type="ECO:0000256" key="2">
    <source>
        <dbReference type="ARBA" id="ARBA00038211"/>
    </source>
</evidence>
<name>A0A366SCM8_9HYPO</name>
<dbReference type="RefSeq" id="XP_031021664.1">
    <property type="nucleotide sequence ID" value="XM_031154296.1"/>
</dbReference>
<organism evidence="4 5">
    <name type="scientific">Fusarium coffeatum</name>
    <dbReference type="NCBI Taxonomy" id="231269"/>
    <lineage>
        <taxon>Eukaryota</taxon>
        <taxon>Fungi</taxon>
        <taxon>Dikarya</taxon>
        <taxon>Ascomycota</taxon>
        <taxon>Pezizomycotina</taxon>
        <taxon>Sordariomycetes</taxon>
        <taxon>Hypocreomycetidae</taxon>
        <taxon>Hypocreales</taxon>
        <taxon>Nectriaceae</taxon>
        <taxon>Fusarium</taxon>
        <taxon>Fusarium incarnatum-equiseti species complex</taxon>
    </lineage>
</organism>
<dbReference type="GO" id="GO:0005737">
    <property type="term" value="C:cytoplasm"/>
    <property type="evidence" value="ECO:0007669"/>
    <property type="project" value="TreeGrafter"/>
</dbReference>
<dbReference type="AlphaFoldDB" id="A0A366SCM8"/>
<dbReference type="Proteomes" id="UP000253153">
    <property type="component" value="Unassembled WGS sequence"/>
</dbReference>
<keyword evidence="5" id="KW-1185">Reference proteome</keyword>
<dbReference type="GO" id="GO:0006646">
    <property type="term" value="P:phosphatidylethanolamine biosynthetic process"/>
    <property type="evidence" value="ECO:0007669"/>
    <property type="project" value="TreeGrafter"/>
</dbReference>
<dbReference type="OrthoDB" id="10267235at2759"/>
<dbReference type="GeneID" id="41989592"/>
<evidence type="ECO:0000256" key="3">
    <source>
        <dbReference type="ARBA" id="ARBA00038874"/>
    </source>
</evidence>
<dbReference type="PANTHER" id="PTHR22603:SF66">
    <property type="entry name" value="ETHANOLAMINE KINASE"/>
    <property type="match status" value="1"/>
</dbReference>
<dbReference type="EMBL" id="QKXC01000004">
    <property type="protein sequence ID" value="RBR27073.1"/>
    <property type="molecule type" value="Genomic_DNA"/>
</dbReference>
<reference evidence="4 5" key="1">
    <citation type="submission" date="2018-06" db="EMBL/GenBank/DDBJ databases">
        <title>Fusarium incarnatum-equiseti species complex species 28.</title>
        <authorList>
            <person name="Gardiner D.M."/>
        </authorList>
    </citation>
    <scope>NUCLEOTIDE SEQUENCE [LARGE SCALE GENOMIC DNA]</scope>
    <source>
        <strain evidence="4 5">FIESC_28</strain>
    </source>
</reference>
<dbReference type="EC" id="2.7.1.82" evidence="3"/>
<gene>
    <name evidence="4" type="ORF">FIESC28_00145</name>
</gene>
<comment type="pathway">
    <text evidence="1">Phospholipid metabolism; phosphatidylethanolamine biosynthesis; phosphatidylethanolamine from ethanolamine: step 1/3.</text>
</comment>
<proteinExistence type="inferred from homology"/>
<comment type="similarity">
    <text evidence="2">Belongs to the choline/ethanolamine kinase family.</text>
</comment>
<evidence type="ECO:0000256" key="1">
    <source>
        <dbReference type="ARBA" id="ARBA00037883"/>
    </source>
</evidence>
<evidence type="ECO:0000313" key="4">
    <source>
        <dbReference type="EMBL" id="RBR27073.1"/>
    </source>
</evidence>
<accession>A0A366SCM8</accession>
<dbReference type="InterPro" id="IPR011009">
    <property type="entry name" value="Kinase-like_dom_sf"/>
</dbReference>
<comment type="caution">
    <text evidence="4">The sequence shown here is derived from an EMBL/GenBank/DDBJ whole genome shotgun (WGS) entry which is preliminary data.</text>
</comment>
<dbReference type="Gene3D" id="3.90.1200.10">
    <property type="match status" value="1"/>
</dbReference>
<dbReference type="GO" id="GO:0004305">
    <property type="term" value="F:ethanolamine kinase activity"/>
    <property type="evidence" value="ECO:0007669"/>
    <property type="project" value="UniProtKB-EC"/>
</dbReference>
<sequence>MEIPVLDCIFNASDPHASTLPLSPHLFPAADQADIDLRIQPLAQGTTNGLFKVTNRADAVLVKVYGDGTDITIDRNKELRVHNLLAQRGLSSWPLVRFANGHAYQFIHGRVCSEGDMSKTEIFRGVARELARWHALLPPVDVQGARKELHYEPSVWSTARKWLKAISNGEKRSREEIEGLQEKFQYLTDKLLPTDVMPEPLVLGHGDLLCGNIIVQESAGSMGAVNGATDVATVRFIDYEHATYCPRAFELANHFAEWTGFECDYNKLPSTSIRRAFIREYLTAHSEVRRQHEPDSASCNGTKETTDLPTVTVTDAEVEKLMRQVDDYRGFPGFYWGLCALIQAETATGTIDFDYAGYAQKRFAEYEAWRKMQDSDNPGMPLREEIWARP</sequence>
<evidence type="ECO:0000313" key="5">
    <source>
        <dbReference type="Proteomes" id="UP000253153"/>
    </source>
</evidence>
<dbReference type="CDD" id="cd05157">
    <property type="entry name" value="ETNK_euk"/>
    <property type="match status" value="1"/>
</dbReference>
<protein>
    <recommendedName>
        <fullName evidence="3">ethanolamine kinase</fullName>
        <ecNumber evidence="3">2.7.1.82</ecNumber>
    </recommendedName>
</protein>
<dbReference type="Pfam" id="PF01633">
    <property type="entry name" value="Choline_kinase"/>
    <property type="match status" value="1"/>
</dbReference>